<dbReference type="Proteomes" id="UP001458880">
    <property type="component" value="Unassembled WGS sequence"/>
</dbReference>
<organism evidence="1 2">
    <name type="scientific">Popillia japonica</name>
    <name type="common">Japanese beetle</name>
    <dbReference type="NCBI Taxonomy" id="7064"/>
    <lineage>
        <taxon>Eukaryota</taxon>
        <taxon>Metazoa</taxon>
        <taxon>Ecdysozoa</taxon>
        <taxon>Arthropoda</taxon>
        <taxon>Hexapoda</taxon>
        <taxon>Insecta</taxon>
        <taxon>Pterygota</taxon>
        <taxon>Neoptera</taxon>
        <taxon>Endopterygota</taxon>
        <taxon>Coleoptera</taxon>
        <taxon>Polyphaga</taxon>
        <taxon>Scarabaeiformia</taxon>
        <taxon>Scarabaeidae</taxon>
        <taxon>Rutelinae</taxon>
        <taxon>Popillia</taxon>
    </lineage>
</organism>
<accession>A0AAW1MLF6</accession>
<keyword evidence="2" id="KW-1185">Reference proteome</keyword>
<name>A0AAW1MLF6_POPJA</name>
<gene>
    <name evidence="1" type="ORF">QE152_g5373</name>
</gene>
<comment type="caution">
    <text evidence="1">The sequence shown here is derived from an EMBL/GenBank/DDBJ whole genome shotgun (WGS) entry which is preliminary data.</text>
</comment>
<evidence type="ECO:0000313" key="2">
    <source>
        <dbReference type="Proteomes" id="UP001458880"/>
    </source>
</evidence>
<proteinExistence type="predicted"/>
<reference evidence="1 2" key="1">
    <citation type="journal article" date="2024" name="BMC Genomics">
        <title>De novo assembly and annotation of Popillia japonica's genome with initial clues to its potential as an invasive pest.</title>
        <authorList>
            <person name="Cucini C."/>
            <person name="Boschi S."/>
            <person name="Funari R."/>
            <person name="Cardaioli E."/>
            <person name="Iannotti N."/>
            <person name="Marturano G."/>
            <person name="Paoli F."/>
            <person name="Bruttini M."/>
            <person name="Carapelli A."/>
            <person name="Frati F."/>
            <person name="Nardi F."/>
        </authorList>
    </citation>
    <scope>NUCLEOTIDE SEQUENCE [LARGE SCALE GENOMIC DNA]</scope>
    <source>
        <strain evidence="1">DMR45628</strain>
    </source>
</reference>
<sequence>MQIYAAAIEKHLFDMHEAQTKFIPNVSPQPAYHRWTADLFDMHEAQTKFIPNVSPQPAYHRWTAVVSKGGNSNANVKSMDRMGIESYELGISYLKAGILMRTLNRWIEWVLRATNLEFLLRGD</sequence>
<dbReference type="EMBL" id="JASPKY010000031">
    <property type="protein sequence ID" value="KAK9747341.1"/>
    <property type="molecule type" value="Genomic_DNA"/>
</dbReference>
<evidence type="ECO:0000313" key="1">
    <source>
        <dbReference type="EMBL" id="KAK9747341.1"/>
    </source>
</evidence>
<protein>
    <submittedName>
        <fullName evidence="1">Uncharacterized protein</fullName>
    </submittedName>
</protein>
<dbReference type="AlphaFoldDB" id="A0AAW1MLF6"/>